<reference evidence="2" key="1">
    <citation type="submission" date="2023-01" db="EMBL/GenBank/DDBJ databases">
        <title>Key to firefly adult light organ development and bioluminescence: homeobox transcription factors regulate luciferase expression and transportation to peroxisome.</title>
        <authorList>
            <person name="Fu X."/>
        </authorList>
    </citation>
    <scope>NUCLEOTIDE SEQUENCE [LARGE SCALE GENOMIC DNA]</scope>
</reference>
<organism evidence="1 2">
    <name type="scientific">Aquatica leii</name>
    <dbReference type="NCBI Taxonomy" id="1421715"/>
    <lineage>
        <taxon>Eukaryota</taxon>
        <taxon>Metazoa</taxon>
        <taxon>Ecdysozoa</taxon>
        <taxon>Arthropoda</taxon>
        <taxon>Hexapoda</taxon>
        <taxon>Insecta</taxon>
        <taxon>Pterygota</taxon>
        <taxon>Neoptera</taxon>
        <taxon>Endopterygota</taxon>
        <taxon>Coleoptera</taxon>
        <taxon>Polyphaga</taxon>
        <taxon>Elateriformia</taxon>
        <taxon>Elateroidea</taxon>
        <taxon>Lampyridae</taxon>
        <taxon>Luciolinae</taxon>
        <taxon>Aquatica</taxon>
    </lineage>
</organism>
<dbReference type="GO" id="GO:0003735">
    <property type="term" value="F:structural constituent of ribosome"/>
    <property type="evidence" value="ECO:0007669"/>
    <property type="project" value="TreeGrafter"/>
</dbReference>
<gene>
    <name evidence="1" type="ORF">RN001_010665</name>
</gene>
<name>A0AAN7SG64_9COLE</name>
<dbReference type="InterPro" id="IPR016576">
    <property type="entry name" value="Ribosomal_mL63"/>
</dbReference>
<dbReference type="GO" id="GO:0005761">
    <property type="term" value="C:mitochondrial ribosome"/>
    <property type="evidence" value="ECO:0007669"/>
    <property type="project" value="InterPro"/>
</dbReference>
<dbReference type="GO" id="GO:0032543">
    <property type="term" value="P:mitochondrial translation"/>
    <property type="evidence" value="ECO:0007669"/>
    <property type="project" value="TreeGrafter"/>
</dbReference>
<comment type="caution">
    <text evidence="1">The sequence shown here is derived from an EMBL/GenBank/DDBJ whole genome shotgun (WGS) entry which is preliminary data.</text>
</comment>
<dbReference type="AlphaFoldDB" id="A0AAN7SG64"/>
<dbReference type="PANTHER" id="PTHR14520:SF4">
    <property type="entry name" value="LARGE RIBOSOMAL SUBUNIT PROTEIN ML63"/>
    <property type="match status" value="1"/>
</dbReference>
<keyword evidence="2" id="KW-1185">Reference proteome</keyword>
<evidence type="ECO:0000313" key="1">
    <source>
        <dbReference type="EMBL" id="KAK4878159.1"/>
    </source>
</evidence>
<dbReference type="Proteomes" id="UP001353858">
    <property type="component" value="Unassembled WGS sequence"/>
</dbReference>
<dbReference type="Pfam" id="PF14978">
    <property type="entry name" value="MRP-63"/>
    <property type="match status" value="1"/>
</dbReference>
<dbReference type="PANTHER" id="PTHR14520">
    <property type="entry name" value="MITOCHONDRIAL RIBOSOMAL PROTEIN 63"/>
    <property type="match status" value="1"/>
</dbReference>
<proteinExistence type="predicted"/>
<dbReference type="EMBL" id="JARPUR010000004">
    <property type="protein sequence ID" value="KAK4878159.1"/>
    <property type="molecule type" value="Genomic_DNA"/>
</dbReference>
<evidence type="ECO:0000313" key="2">
    <source>
        <dbReference type="Proteomes" id="UP001353858"/>
    </source>
</evidence>
<sequence length="105" mass="12846">MRLFFALCRRRHMPNGHIHRGKDRIIKPVTKDDYWKLKTNIEIEEKNMFYLRNSYLTKEQSHGHSKALNIPQDRLMSLIKRKRKFYDDVTLESRLGHLRYSEAWE</sequence>
<accession>A0AAN7SG64</accession>
<protein>
    <submittedName>
        <fullName evidence="1">Uncharacterized protein</fullName>
    </submittedName>
</protein>